<organism evidence="3 4">
    <name type="scientific">Iningainema tapete BLCC-T55</name>
    <dbReference type="NCBI Taxonomy" id="2748662"/>
    <lineage>
        <taxon>Bacteria</taxon>
        <taxon>Bacillati</taxon>
        <taxon>Cyanobacteriota</taxon>
        <taxon>Cyanophyceae</taxon>
        <taxon>Nostocales</taxon>
        <taxon>Scytonemataceae</taxon>
        <taxon>Iningainema tapete</taxon>
    </lineage>
</organism>
<reference evidence="3" key="1">
    <citation type="submission" date="2020-09" db="EMBL/GenBank/DDBJ databases">
        <title>Iningainema tapete sp. nov. (Scytonemataceae, Cyanobacteria) from greenhouses in central Florida (USA) produces two types of nodularin with biosynthetic potential for microcystin-LR and anabaenopeptins.</title>
        <authorList>
            <person name="Berthold D.E."/>
            <person name="Lefler F.W."/>
            <person name="Huang I.-S."/>
            <person name="Abdulla H."/>
            <person name="Zimba P.V."/>
            <person name="Laughinghouse H.D. IV."/>
        </authorList>
    </citation>
    <scope>NUCLEOTIDE SEQUENCE</scope>
    <source>
        <strain evidence="3">BLCCT55</strain>
    </source>
</reference>
<keyword evidence="1" id="KW-0560">Oxidoreductase</keyword>
<dbReference type="Pfam" id="PF01266">
    <property type="entry name" value="DAO"/>
    <property type="match status" value="1"/>
</dbReference>
<dbReference type="PANTHER" id="PTHR13847:SF287">
    <property type="entry name" value="FAD-DEPENDENT OXIDOREDUCTASE DOMAIN-CONTAINING PROTEIN 1"/>
    <property type="match status" value="1"/>
</dbReference>
<protein>
    <submittedName>
        <fullName evidence="3">FAD-binding oxidoreductase</fullName>
    </submittedName>
</protein>
<accession>A0A8J6XJ91</accession>
<evidence type="ECO:0000259" key="2">
    <source>
        <dbReference type="Pfam" id="PF01266"/>
    </source>
</evidence>
<dbReference type="Gene3D" id="3.30.9.10">
    <property type="entry name" value="D-Amino Acid Oxidase, subunit A, domain 2"/>
    <property type="match status" value="1"/>
</dbReference>
<dbReference type="AlphaFoldDB" id="A0A8J6XJ91"/>
<dbReference type="RefSeq" id="WP_190825561.1">
    <property type="nucleotide sequence ID" value="NZ_CAWPPI010000013.1"/>
</dbReference>
<proteinExistence type="predicted"/>
<dbReference type="InterPro" id="IPR036188">
    <property type="entry name" value="FAD/NAD-bd_sf"/>
</dbReference>
<gene>
    <name evidence="3" type="ORF">ICL16_03835</name>
</gene>
<name>A0A8J6XJ91_9CYAN</name>
<evidence type="ECO:0000313" key="4">
    <source>
        <dbReference type="Proteomes" id="UP000629098"/>
    </source>
</evidence>
<dbReference type="SUPFAM" id="SSF51905">
    <property type="entry name" value="FAD/NAD(P)-binding domain"/>
    <property type="match status" value="1"/>
</dbReference>
<dbReference type="GO" id="GO:0016491">
    <property type="term" value="F:oxidoreductase activity"/>
    <property type="evidence" value="ECO:0007669"/>
    <property type="project" value="UniProtKB-KW"/>
</dbReference>
<sequence>MTEIADIVVIGGGCIGASLALHLAEKKAGKVILLEQKDLANGASGKGIGIIRTHYTHPVLTKLAQSSLKLFHNFRERFGGYDSGFNNCGYFVLVGEADVQTLKSIVLMHQQLNINVELVEQGTVKAQVPLLNINDIAAVAYEPDSGYGSPPKTTIAFANRAIDLGVEVRTQTPVLEVKLDEGKVKAVKTPTGEIMTRTVVDCVGPWARKFTQHLGLDFPVMAVVEHVVVQERPKEFSQPHPVISDLVNLCYFRSDLEQPYTRIGNSNPKYHSKFSLADADDFNGQIFPNICEELHQKLINRCPSLKQGKLVETYSGIWGVTPDYQPIIDQLLPGLYCAVGFSGHGYKLSPIIGDLMSSLILGETNELVDLLKLFRFSRFQENDLVKSPYSYSQARGLR</sequence>
<dbReference type="Gene3D" id="3.50.50.60">
    <property type="entry name" value="FAD/NAD(P)-binding domain"/>
    <property type="match status" value="1"/>
</dbReference>
<keyword evidence="4" id="KW-1185">Reference proteome</keyword>
<dbReference type="Proteomes" id="UP000629098">
    <property type="component" value="Unassembled WGS sequence"/>
</dbReference>
<comment type="caution">
    <text evidence="3">The sequence shown here is derived from an EMBL/GenBank/DDBJ whole genome shotgun (WGS) entry which is preliminary data.</text>
</comment>
<feature type="domain" description="FAD dependent oxidoreductase" evidence="2">
    <location>
        <begin position="6"/>
        <end position="358"/>
    </location>
</feature>
<dbReference type="GO" id="GO:0005737">
    <property type="term" value="C:cytoplasm"/>
    <property type="evidence" value="ECO:0007669"/>
    <property type="project" value="TreeGrafter"/>
</dbReference>
<evidence type="ECO:0000256" key="1">
    <source>
        <dbReference type="ARBA" id="ARBA00023002"/>
    </source>
</evidence>
<dbReference type="EMBL" id="JACXAE010000013">
    <property type="protein sequence ID" value="MBD2771277.1"/>
    <property type="molecule type" value="Genomic_DNA"/>
</dbReference>
<dbReference type="InterPro" id="IPR006076">
    <property type="entry name" value="FAD-dep_OxRdtase"/>
</dbReference>
<dbReference type="PANTHER" id="PTHR13847">
    <property type="entry name" value="SARCOSINE DEHYDROGENASE-RELATED"/>
    <property type="match status" value="1"/>
</dbReference>
<evidence type="ECO:0000313" key="3">
    <source>
        <dbReference type="EMBL" id="MBD2771277.1"/>
    </source>
</evidence>